<protein>
    <recommendedName>
        <fullName evidence="2">UDENN domain-containing protein</fullName>
    </recommendedName>
</protein>
<evidence type="ECO:0000313" key="3">
    <source>
        <dbReference type="EMBL" id="KAL1547821.1"/>
    </source>
</evidence>
<name>A0ABD1GUI7_SALDI</name>
<dbReference type="InterPro" id="IPR051942">
    <property type="entry name" value="DENN_domain_containing_2"/>
</dbReference>
<dbReference type="Pfam" id="PF03456">
    <property type="entry name" value="uDENN"/>
    <property type="match status" value="1"/>
</dbReference>
<dbReference type="SMART" id="SM00800">
    <property type="entry name" value="uDENN"/>
    <property type="match status" value="1"/>
</dbReference>
<dbReference type="SMART" id="SM00799">
    <property type="entry name" value="DENN"/>
    <property type="match status" value="1"/>
</dbReference>
<feature type="compositionally biased region" description="Polar residues" evidence="1">
    <location>
        <begin position="344"/>
        <end position="359"/>
    </location>
</feature>
<dbReference type="Proteomes" id="UP001567538">
    <property type="component" value="Unassembled WGS sequence"/>
</dbReference>
<dbReference type="InterPro" id="IPR005113">
    <property type="entry name" value="uDENN_dom"/>
</dbReference>
<proteinExistence type="predicted"/>
<dbReference type="PANTHER" id="PTHR15288:SF4">
    <property type="entry name" value="OS02G0777100 PROTEIN"/>
    <property type="match status" value="1"/>
</dbReference>
<sequence length="792" mass="88755">MERAEESGSPSWSSSFYMPTSEDVARAVAAAAAAVRSPRPSVVYSSKEESGGQLKKLQYQVSRMLKGLSTPPEVKSSLYNPEILTSQKRQWANFQLQMLDHKVWKEPSKLFESMVVVGLPPNSDVQALQDLYLAKKFEGSGRLRSALGGQNQCRIEPNLEPQVLFVYPPEKQLPLKYKDLLSFCFPNGVEVNAVERTPSMSELNEILLGQEHLKQSDLSFVFRLQVADSSTLYGCCVLVEEMIQKPSGLISTVSDGQPACSSRSRYILTTRRCYCILSRLPFFELHFGVLNSIFTEERLERLTKQINGLDLDSPVGCDMVETLEEKAESLLLTDGSPNRAVDASESSTNDSISGSPINDASQFELHNLDQDNYSKRESNGSVIPLDPEIEKLASWEEPIAEVDSPITDNLSAKQSLERRLPNSVLPFLRYQQCESSESSPSFRASPCEDRDFRCDYDEADAEEACSSGRDIFSEQSDILEWAKANDHGSLQIICEYYQLSCPARGSTIMFHPMDHLHPLEYHRPDESVLPIAGSTIDLRSCNTSLEFSEAHSALVVEEEAAALSVWAIACLCGTLRLEHVLTFFAGALLEKQIVIVCSNLGILSALVLSIIPLIRPYQWQSLLMPVLPNDMLDFLDAPVPYIVGVKNKTELQAKLTNVILVDANRNQVKSPSLPQLPQQRELYSLLSPYHEKLVGESYLGKKRPIYECTDVQIEAAKGFLEVLRSYLDSLCSNLRSHTITNVQSNDDKVSLLLKESFIESFPSRNRPFMKLFLDTQLFSVHTDFILSFFQKE</sequence>
<dbReference type="Gene3D" id="3.40.50.11500">
    <property type="match status" value="1"/>
</dbReference>
<gene>
    <name evidence="3" type="ORF">AAHA92_16132</name>
</gene>
<reference evidence="3 4" key="1">
    <citation type="submission" date="2024-06" db="EMBL/GenBank/DDBJ databases">
        <title>A chromosome level genome sequence of Diviner's sage (Salvia divinorum).</title>
        <authorList>
            <person name="Ford S.A."/>
            <person name="Ro D.-K."/>
            <person name="Ness R.W."/>
            <person name="Phillips M.A."/>
        </authorList>
    </citation>
    <scope>NUCLEOTIDE SEQUENCE [LARGE SCALE GENOMIC DNA]</scope>
    <source>
        <strain evidence="3">SAF-2024a</strain>
        <tissue evidence="3">Leaf</tissue>
    </source>
</reference>
<dbReference type="EMBL" id="JBEAFC010000007">
    <property type="protein sequence ID" value="KAL1547821.1"/>
    <property type="molecule type" value="Genomic_DNA"/>
</dbReference>
<dbReference type="AlphaFoldDB" id="A0ABD1GUI7"/>
<feature type="region of interest" description="Disordered" evidence="1">
    <location>
        <begin position="334"/>
        <end position="359"/>
    </location>
</feature>
<comment type="caution">
    <text evidence="3">The sequence shown here is derived from an EMBL/GenBank/DDBJ whole genome shotgun (WGS) entry which is preliminary data.</text>
</comment>
<keyword evidence="4" id="KW-1185">Reference proteome</keyword>
<dbReference type="InterPro" id="IPR037516">
    <property type="entry name" value="Tripartite_DENN"/>
</dbReference>
<evidence type="ECO:0000256" key="1">
    <source>
        <dbReference type="SAM" id="MobiDB-lite"/>
    </source>
</evidence>
<dbReference type="InterPro" id="IPR001194">
    <property type="entry name" value="cDENN_dom"/>
</dbReference>
<dbReference type="PANTHER" id="PTHR15288">
    <property type="entry name" value="DENN DOMAIN-CONTAINING PROTEIN 2"/>
    <property type="match status" value="1"/>
</dbReference>
<feature type="domain" description="UDENN" evidence="2">
    <location>
        <begin position="144"/>
        <end position="792"/>
    </location>
</feature>
<evidence type="ECO:0000259" key="2">
    <source>
        <dbReference type="PROSITE" id="PS50211"/>
    </source>
</evidence>
<organism evidence="3 4">
    <name type="scientific">Salvia divinorum</name>
    <name type="common">Maria pastora</name>
    <name type="synonym">Diviner's sage</name>
    <dbReference type="NCBI Taxonomy" id="28513"/>
    <lineage>
        <taxon>Eukaryota</taxon>
        <taxon>Viridiplantae</taxon>
        <taxon>Streptophyta</taxon>
        <taxon>Embryophyta</taxon>
        <taxon>Tracheophyta</taxon>
        <taxon>Spermatophyta</taxon>
        <taxon>Magnoliopsida</taxon>
        <taxon>eudicotyledons</taxon>
        <taxon>Gunneridae</taxon>
        <taxon>Pentapetalae</taxon>
        <taxon>asterids</taxon>
        <taxon>lamiids</taxon>
        <taxon>Lamiales</taxon>
        <taxon>Lamiaceae</taxon>
        <taxon>Nepetoideae</taxon>
        <taxon>Mentheae</taxon>
        <taxon>Salviinae</taxon>
        <taxon>Salvia</taxon>
        <taxon>Salvia subgen. Calosphace</taxon>
    </lineage>
</organism>
<dbReference type="Pfam" id="PF02141">
    <property type="entry name" value="DENN"/>
    <property type="match status" value="1"/>
</dbReference>
<dbReference type="PROSITE" id="PS50211">
    <property type="entry name" value="DENN"/>
    <property type="match status" value="1"/>
</dbReference>
<dbReference type="Gene3D" id="3.30.450.200">
    <property type="match status" value="1"/>
</dbReference>
<accession>A0ABD1GUI7</accession>
<dbReference type="InterPro" id="IPR043153">
    <property type="entry name" value="DENN_C"/>
</dbReference>
<evidence type="ECO:0000313" key="4">
    <source>
        <dbReference type="Proteomes" id="UP001567538"/>
    </source>
</evidence>